<dbReference type="AlphaFoldDB" id="A0ABD2YX51"/>
<evidence type="ECO:0000256" key="6">
    <source>
        <dbReference type="PIRSR" id="PIRSR615500-1"/>
    </source>
</evidence>
<organism evidence="11 12">
    <name type="scientific">Cinchona calisaya</name>
    <dbReference type="NCBI Taxonomy" id="153742"/>
    <lineage>
        <taxon>Eukaryota</taxon>
        <taxon>Viridiplantae</taxon>
        <taxon>Streptophyta</taxon>
        <taxon>Embryophyta</taxon>
        <taxon>Tracheophyta</taxon>
        <taxon>Spermatophyta</taxon>
        <taxon>Magnoliopsida</taxon>
        <taxon>eudicotyledons</taxon>
        <taxon>Gunneridae</taxon>
        <taxon>Pentapetalae</taxon>
        <taxon>asterids</taxon>
        <taxon>lamiids</taxon>
        <taxon>Gentianales</taxon>
        <taxon>Rubiaceae</taxon>
        <taxon>Cinchonoideae</taxon>
        <taxon>Cinchoneae</taxon>
        <taxon>Cinchona</taxon>
    </lineage>
</organism>
<feature type="domain" description="Subtilisin-like protease fibronectin type-III" evidence="10">
    <location>
        <begin position="678"/>
        <end position="774"/>
    </location>
</feature>
<dbReference type="Gene3D" id="3.30.70.80">
    <property type="entry name" value="Peptidase S8 propeptide/proteinase inhibitor I9"/>
    <property type="match status" value="1"/>
</dbReference>
<comment type="caution">
    <text evidence="11">The sequence shown here is derived from an EMBL/GenBank/DDBJ whole genome shotgun (WGS) entry which is preliminary data.</text>
</comment>
<feature type="active site" description="Charge relay system" evidence="6 7">
    <location>
        <position position="569"/>
    </location>
</feature>
<dbReference type="InterPro" id="IPR000209">
    <property type="entry name" value="Peptidase_S8/S53_dom"/>
</dbReference>
<comment type="similarity">
    <text evidence="1 7">Belongs to the peptidase S8 family.</text>
</comment>
<feature type="domain" description="Inhibitor I9" evidence="9">
    <location>
        <begin position="103"/>
        <end position="180"/>
    </location>
</feature>
<keyword evidence="2 7" id="KW-0645">Protease</keyword>
<dbReference type="EMBL" id="JBJUIK010000012">
    <property type="protein sequence ID" value="KAL3510422.1"/>
    <property type="molecule type" value="Genomic_DNA"/>
</dbReference>
<dbReference type="InterPro" id="IPR036852">
    <property type="entry name" value="Peptidase_S8/S53_dom_sf"/>
</dbReference>
<evidence type="ECO:0000259" key="9">
    <source>
        <dbReference type="Pfam" id="PF05922"/>
    </source>
</evidence>
<evidence type="ECO:0000256" key="3">
    <source>
        <dbReference type="ARBA" id="ARBA00022729"/>
    </source>
</evidence>
<keyword evidence="3" id="KW-0732">Signal</keyword>
<dbReference type="Pfam" id="PF17766">
    <property type="entry name" value="fn3_6"/>
    <property type="match status" value="1"/>
</dbReference>
<evidence type="ECO:0000313" key="11">
    <source>
        <dbReference type="EMBL" id="KAL3510422.1"/>
    </source>
</evidence>
<dbReference type="Gene3D" id="2.60.40.2310">
    <property type="match status" value="1"/>
</dbReference>
<dbReference type="Gene3D" id="3.40.50.200">
    <property type="entry name" value="Peptidase S8/S53 domain"/>
    <property type="match status" value="2"/>
</dbReference>
<sequence>MQPVSTISAQVFGMVKGSFLEEVGVCVLEGRIGRFIPGAKARNFFDWIRSSRDIGYFFSQSSGNENSEDDLETEEHINQIHNDDVLTDSSDEITGKETNIINVYIVYMGSLPKREYFPSAQHVSMLEEVVDNNYLEKSLVRSYTRSFNGFAAYLTDQEQQNLAAHDDVVSIFPSKSLQLHTTASWDFIGLPQIVSRNLEIESDIIIGVFDTGIWPESESFNDQGFGPIPKKWKGKCNGGKNFFCNNKIIGARCYKSDSARDLSGHGTHTSSIAAGNNVINVSYDGIAIGCNEFDILAAFDDAIADGVDIITISIGSTYPANLKDDSIAIGSFHATQNEILRQEIMVLYRDKLLVPYHIWLFTVAASSTNRKIIAKVVLGNGVTLAGNAINSFKLNGTKFSLVYGKDASSIQYELKAKLCFDGFLDKSLVQGKIVVCCNYNGIEEARRVGALGSILLANEFVDVSNVVPFAASVLNHQQFRLAESYINSTRMPKANIFTSEITQNVVAPVIASFSSRDIDVDVKITQFLLPDISAPGVDILAAYSPANSPSEYPNIDGKSVNYNLLSGTSMACPHVTCAAAYLKSFHPNWSSSAIKSALMTTALKMNATNARHGDAEFSYGAGNLHPIKATNPGLVYEKLAEDYIHLICNALNFNASKVRKIFGSNTSCKKVVTKQSKDLNYPSMAAQVEKYGAFVVKFQRTGTNVGLSNSVYKATISETCQCNITVEPSILSFQALNERKRFTVSISGERVKNMISASLEWLDGIHTVRSPIVIYTKTTYH</sequence>
<name>A0ABD2YX51_9GENT</name>
<dbReference type="PANTHER" id="PTHR10795">
    <property type="entry name" value="PROPROTEIN CONVERTASE SUBTILISIN/KEXIN"/>
    <property type="match status" value="1"/>
</dbReference>
<evidence type="ECO:0008006" key="13">
    <source>
        <dbReference type="Google" id="ProtNLM"/>
    </source>
</evidence>
<evidence type="ECO:0000256" key="7">
    <source>
        <dbReference type="PROSITE-ProRule" id="PRU01240"/>
    </source>
</evidence>
<dbReference type="InterPro" id="IPR010259">
    <property type="entry name" value="S8pro/Inhibitor_I9"/>
</dbReference>
<reference evidence="11 12" key="1">
    <citation type="submission" date="2024-11" db="EMBL/GenBank/DDBJ databases">
        <title>A near-complete genome assembly of Cinchona calisaya.</title>
        <authorList>
            <person name="Lian D.C."/>
            <person name="Zhao X.W."/>
            <person name="Wei L."/>
        </authorList>
    </citation>
    <scope>NUCLEOTIDE SEQUENCE [LARGE SCALE GENOMIC DNA]</scope>
    <source>
        <tissue evidence="11">Nenye</tissue>
    </source>
</reference>
<evidence type="ECO:0000256" key="2">
    <source>
        <dbReference type="ARBA" id="ARBA00022670"/>
    </source>
</evidence>
<accession>A0ABD2YX51</accession>
<evidence type="ECO:0000313" key="12">
    <source>
        <dbReference type="Proteomes" id="UP001630127"/>
    </source>
</evidence>
<evidence type="ECO:0000256" key="5">
    <source>
        <dbReference type="ARBA" id="ARBA00022825"/>
    </source>
</evidence>
<dbReference type="InterPro" id="IPR034197">
    <property type="entry name" value="Peptidases_S8_3"/>
</dbReference>
<dbReference type="Pfam" id="PF00082">
    <property type="entry name" value="Peptidase_S8"/>
    <property type="match status" value="1"/>
</dbReference>
<dbReference type="CDD" id="cd04852">
    <property type="entry name" value="Peptidases_S8_3"/>
    <property type="match status" value="1"/>
</dbReference>
<dbReference type="InterPro" id="IPR045051">
    <property type="entry name" value="SBT"/>
</dbReference>
<dbReference type="PRINTS" id="PR00723">
    <property type="entry name" value="SUBTILISIN"/>
</dbReference>
<protein>
    <recommendedName>
        <fullName evidence="13">Cucumisin</fullName>
    </recommendedName>
</protein>
<evidence type="ECO:0000256" key="4">
    <source>
        <dbReference type="ARBA" id="ARBA00022801"/>
    </source>
</evidence>
<dbReference type="Proteomes" id="UP001630127">
    <property type="component" value="Unassembled WGS sequence"/>
</dbReference>
<keyword evidence="4 7" id="KW-0378">Hydrolase</keyword>
<dbReference type="PROSITE" id="PS51892">
    <property type="entry name" value="SUBTILASE"/>
    <property type="match status" value="1"/>
</dbReference>
<keyword evidence="5 7" id="KW-0720">Serine protease</keyword>
<feature type="active site" description="Charge relay system" evidence="6 7">
    <location>
        <position position="265"/>
    </location>
</feature>
<dbReference type="GO" id="GO:0004252">
    <property type="term" value="F:serine-type endopeptidase activity"/>
    <property type="evidence" value="ECO:0007669"/>
    <property type="project" value="UniProtKB-UniRule"/>
</dbReference>
<keyword evidence="12" id="KW-1185">Reference proteome</keyword>
<dbReference type="InterPro" id="IPR037045">
    <property type="entry name" value="S8pro/Inhibitor_I9_sf"/>
</dbReference>
<feature type="active site" description="Charge relay system" evidence="6 7">
    <location>
        <position position="210"/>
    </location>
</feature>
<evidence type="ECO:0000256" key="1">
    <source>
        <dbReference type="ARBA" id="ARBA00011073"/>
    </source>
</evidence>
<proteinExistence type="inferred from homology"/>
<dbReference type="SUPFAM" id="SSF52743">
    <property type="entry name" value="Subtilisin-like"/>
    <property type="match status" value="1"/>
</dbReference>
<dbReference type="Pfam" id="PF05922">
    <property type="entry name" value="Inhibitor_I9"/>
    <property type="match status" value="1"/>
</dbReference>
<dbReference type="InterPro" id="IPR015500">
    <property type="entry name" value="Peptidase_S8_subtilisin-rel"/>
</dbReference>
<dbReference type="Gene3D" id="3.50.30.30">
    <property type="match status" value="1"/>
</dbReference>
<feature type="domain" description="Peptidase S8/S53" evidence="8">
    <location>
        <begin position="202"/>
        <end position="622"/>
    </location>
</feature>
<evidence type="ECO:0000259" key="8">
    <source>
        <dbReference type="Pfam" id="PF00082"/>
    </source>
</evidence>
<evidence type="ECO:0000259" key="10">
    <source>
        <dbReference type="Pfam" id="PF17766"/>
    </source>
</evidence>
<gene>
    <name evidence="11" type="ORF">ACH5RR_029823</name>
</gene>
<dbReference type="InterPro" id="IPR041469">
    <property type="entry name" value="Subtilisin-like_FN3"/>
</dbReference>
<dbReference type="GO" id="GO:0006508">
    <property type="term" value="P:proteolysis"/>
    <property type="evidence" value="ECO:0007669"/>
    <property type="project" value="UniProtKB-KW"/>
</dbReference>